<feature type="transmembrane region" description="Helical" evidence="5">
    <location>
        <begin position="6"/>
        <end position="25"/>
    </location>
</feature>
<dbReference type="GO" id="GO:0012505">
    <property type="term" value="C:endomembrane system"/>
    <property type="evidence" value="ECO:0007669"/>
    <property type="project" value="UniProtKB-SubCell"/>
</dbReference>
<evidence type="ECO:0000256" key="4">
    <source>
        <dbReference type="ARBA" id="ARBA00023136"/>
    </source>
</evidence>
<dbReference type="KEGG" id="fya:KMW28_24780"/>
<dbReference type="GO" id="GO:0016740">
    <property type="term" value="F:transferase activity"/>
    <property type="evidence" value="ECO:0007669"/>
    <property type="project" value="UniProtKB-ARBA"/>
</dbReference>
<feature type="transmembrane region" description="Helical" evidence="5">
    <location>
        <begin position="84"/>
        <end position="102"/>
    </location>
</feature>
<accession>A0AAX1N964</accession>
<feature type="transmembrane region" description="Helical" evidence="5">
    <location>
        <begin position="135"/>
        <end position="166"/>
    </location>
</feature>
<dbReference type="EMBL" id="CP076133">
    <property type="protein sequence ID" value="QWG04109.1"/>
    <property type="molecule type" value="Genomic_DNA"/>
</dbReference>
<evidence type="ECO:0000313" key="6">
    <source>
        <dbReference type="EMBL" id="QWG04109.1"/>
    </source>
</evidence>
<protein>
    <submittedName>
        <fullName evidence="6">DUF1295 domain-containing protein</fullName>
    </submittedName>
</protein>
<dbReference type="AlphaFoldDB" id="A0AAX1N964"/>
<keyword evidence="4 5" id="KW-0472">Membrane</keyword>
<dbReference type="Proteomes" id="UP000678679">
    <property type="component" value="Chromosome 2"/>
</dbReference>
<evidence type="ECO:0000313" key="7">
    <source>
        <dbReference type="Proteomes" id="UP000678679"/>
    </source>
</evidence>
<gene>
    <name evidence="6" type="ORF">KMW28_24780</name>
</gene>
<feature type="transmembrane region" description="Helical" evidence="5">
    <location>
        <begin position="51"/>
        <end position="72"/>
    </location>
</feature>
<evidence type="ECO:0000256" key="1">
    <source>
        <dbReference type="ARBA" id="ARBA00004127"/>
    </source>
</evidence>
<evidence type="ECO:0000256" key="5">
    <source>
        <dbReference type="SAM" id="Phobius"/>
    </source>
</evidence>
<dbReference type="RefSeq" id="WP_169663602.1">
    <property type="nucleotide sequence ID" value="NZ_CP076133.1"/>
</dbReference>
<organism evidence="6 7">
    <name type="scientific">Flammeovirga yaeyamensis</name>
    <dbReference type="NCBI Taxonomy" id="367791"/>
    <lineage>
        <taxon>Bacteria</taxon>
        <taxon>Pseudomonadati</taxon>
        <taxon>Bacteroidota</taxon>
        <taxon>Cytophagia</taxon>
        <taxon>Cytophagales</taxon>
        <taxon>Flammeovirgaceae</taxon>
        <taxon>Flammeovirga</taxon>
    </lineage>
</organism>
<name>A0AAX1N964_9BACT</name>
<evidence type="ECO:0000256" key="3">
    <source>
        <dbReference type="ARBA" id="ARBA00022989"/>
    </source>
</evidence>
<comment type="subcellular location">
    <subcellularLocation>
        <location evidence="1">Endomembrane system</location>
        <topology evidence="1">Multi-pass membrane protein</topology>
    </subcellularLocation>
</comment>
<evidence type="ECO:0000256" key="2">
    <source>
        <dbReference type="ARBA" id="ARBA00022692"/>
    </source>
</evidence>
<dbReference type="PANTHER" id="PTHR12714:SF9">
    <property type="entry name" value="PROTEIN-S-ISOPRENYLCYSTEINE O-METHYLTRANSFERASE"/>
    <property type="match status" value="1"/>
</dbReference>
<proteinExistence type="predicted"/>
<dbReference type="Gene3D" id="1.20.120.1630">
    <property type="match status" value="1"/>
</dbReference>
<keyword evidence="3 5" id="KW-1133">Transmembrane helix</keyword>
<keyword evidence="7" id="KW-1185">Reference proteome</keyword>
<dbReference type="PANTHER" id="PTHR12714">
    <property type="entry name" value="PROTEIN-S ISOPRENYLCYSTEINE O-METHYLTRANSFERASE"/>
    <property type="match status" value="1"/>
</dbReference>
<dbReference type="InterPro" id="IPR007318">
    <property type="entry name" value="Phopholipid_MeTrfase"/>
</dbReference>
<reference evidence="6 7" key="1">
    <citation type="submission" date="2021-05" db="EMBL/GenBank/DDBJ databases">
        <title>Comparative genomic studies on the polysaccharide-degrading batcterial strains of the Flammeovirga genus.</title>
        <authorList>
            <person name="Zewei F."/>
            <person name="Zheng Z."/>
            <person name="Yu L."/>
            <person name="Ruyue G."/>
            <person name="Yanhong M."/>
            <person name="Yuanyuan C."/>
            <person name="Jingyan G."/>
            <person name="Wenjun H."/>
        </authorList>
    </citation>
    <scope>NUCLEOTIDE SEQUENCE [LARGE SCALE GENOMIC DNA]</scope>
    <source>
        <strain evidence="6 7">NBRC:100898</strain>
    </source>
</reference>
<sequence>MAIYLFIFYCLFFIILFIAPSYLTFKQTGIHPFRFTEEDTTINYVGKVYKIISAISFVTLLINALIPGLMQFLIPIEYLESELISWFGLFMIHLAFVLIFIAQRNMSNEWRIGIDDTNRVHLVTKGMFSISRNPIFLGVLVVFLGLFLIMPNIITAIILITGMVVIQTQVRLEEEFLENVLGVEYKVYRSKVRRWL</sequence>
<keyword evidence="2 5" id="KW-0812">Transmembrane</keyword>
<dbReference type="Pfam" id="PF04191">
    <property type="entry name" value="PEMT"/>
    <property type="match status" value="1"/>
</dbReference>